<gene>
    <name evidence="3" type="primary">106062759</name>
</gene>
<keyword evidence="1" id="KW-0677">Repeat</keyword>
<dbReference type="Pfam" id="PF13540">
    <property type="entry name" value="RCC1_2"/>
    <property type="match status" value="1"/>
</dbReference>
<organism evidence="3 4">
    <name type="scientific">Biomphalaria glabrata</name>
    <name type="common">Bloodfluke planorb</name>
    <name type="synonym">Freshwater snail</name>
    <dbReference type="NCBI Taxonomy" id="6526"/>
    <lineage>
        <taxon>Eukaryota</taxon>
        <taxon>Metazoa</taxon>
        <taxon>Spiralia</taxon>
        <taxon>Lophotrochozoa</taxon>
        <taxon>Mollusca</taxon>
        <taxon>Gastropoda</taxon>
        <taxon>Heterobranchia</taxon>
        <taxon>Euthyneura</taxon>
        <taxon>Panpulmonata</taxon>
        <taxon>Hygrophila</taxon>
        <taxon>Lymnaeoidea</taxon>
        <taxon>Planorbidae</taxon>
        <taxon>Biomphalaria</taxon>
    </lineage>
</organism>
<dbReference type="STRING" id="6526.A0A2C9KPT2"/>
<protein>
    <submittedName>
        <fullName evidence="3">Uncharacterized protein</fullName>
    </submittedName>
</protein>
<dbReference type="EnsemblMetazoa" id="BGLB022200-RA">
    <property type="protein sequence ID" value="BGLB022200-PA"/>
    <property type="gene ID" value="BGLB022200"/>
</dbReference>
<dbReference type="InterPro" id="IPR009091">
    <property type="entry name" value="RCC1/BLIP-II"/>
</dbReference>
<proteinExistence type="predicted"/>
<dbReference type="KEGG" id="bgt:106062759"/>
<evidence type="ECO:0000256" key="1">
    <source>
        <dbReference type="ARBA" id="ARBA00022737"/>
    </source>
</evidence>
<dbReference type="PROSITE" id="PS00626">
    <property type="entry name" value="RCC1_2"/>
    <property type="match status" value="1"/>
</dbReference>
<dbReference type="VEuPathDB" id="VectorBase:BGLAX_044276"/>
<reference evidence="3" key="1">
    <citation type="submission" date="2020-05" db="UniProtKB">
        <authorList>
            <consortium name="EnsemblMetazoa"/>
        </authorList>
    </citation>
    <scope>IDENTIFICATION</scope>
    <source>
        <strain evidence="3">BB02</strain>
    </source>
</reference>
<dbReference type="SUPFAM" id="SSF50985">
    <property type="entry name" value="RCC1/BLIP-II"/>
    <property type="match status" value="1"/>
</dbReference>
<evidence type="ECO:0000313" key="4">
    <source>
        <dbReference type="Proteomes" id="UP000076420"/>
    </source>
</evidence>
<evidence type="ECO:0000256" key="2">
    <source>
        <dbReference type="PROSITE-ProRule" id="PRU00235"/>
    </source>
</evidence>
<accession>A0A2C9KPT2</accession>
<name>A0A2C9KPT2_BIOGL</name>
<feature type="repeat" description="RCC1" evidence="2">
    <location>
        <begin position="44"/>
        <end position="97"/>
    </location>
</feature>
<dbReference type="AlphaFoldDB" id="A0A2C9KPT2"/>
<evidence type="ECO:0000313" key="3">
    <source>
        <dbReference type="EnsemblMetazoa" id="BGLB022200-PA"/>
    </source>
</evidence>
<dbReference type="PANTHER" id="PTHR22872">
    <property type="entry name" value="BTK-BINDING PROTEIN-RELATED"/>
    <property type="match status" value="1"/>
</dbReference>
<dbReference type="InterPro" id="IPR051625">
    <property type="entry name" value="Signaling_Regulatory_Domain"/>
</dbReference>
<dbReference type="Proteomes" id="UP000076420">
    <property type="component" value="Unassembled WGS sequence"/>
</dbReference>
<dbReference type="VEuPathDB" id="VectorBase:BGLB022200"/>
<feature type="repeat" description="RCC1" evidence="2">
    <location>
        <begin position="151"/>
        <end position="178"/>
    </location>
</feature>
<dbReference type="Pfam" id="PF00415">
    <property type="entry name" value="RCC1"/>
    <property type="match status" value="1"/>
</dbReference>
<dbReference type="PRINTS" id="PR00633">
    <property type="entry name" value="RCCNDNSATION"/>
</dbReference>
<feature type="repeat" description="RCC1" evidence="2">
    <location>
        <begin position="98"/>
        <end position="150"/>
    </location>
</feature>
<dbReference type="PROSITE" id="PS50012">
    <property type="entry name" value="RCC1_3"/>
    <property type="match status" value="3"/>
</dbReference>
<dbReference type="InterPro" id="IPR000408">
    <property type="entry name" value="Reg_chr_condens"/>
</dbReference>
<sequence length="178" mass="19432">MPILSRCYWFYVDYISNFIIRIVSLIFPHVSLQDCSSPFKKTLPVVFAWGEQNSGALGLNGWEKKTICSPSQVFSLDGKEIQSISSGKGHTLVCLKDGKILSCGSNDFRQCGQDTNLNQLTLGEAGEGLQPHHVIQVAAGASHSVVLTQNYKVLTWGKNTEGQLGRGDVEESSRATPT</sequence>
<dbReference type="Gene3D" id="2.130.10.30">
    <property type="entry name" value="Regulator of chromosome condensation 1/beta-lactamase-inhibitor protein II"/>
    <property type="match status" value="1"/>
</dbReference>